<name>A0AAV9FIB5_ACOCL</name>
<dbReference type="InterPro" id="IPR052972">
    <property type="entry name" value="Sacsin_chaperone_reg"/>
</dbReference>
<gene>
    <name evidence="3" type="ORF">QJS10_CPA01g00101</name>
</gene>
<comment type="caution">
    <text evidence="3">The sequence shown here is derived from an EMBL/GenBank/DDBJ whole genome shotgun (WGS) entry which is preliminary data.</text>
</comment>
<dbReference type="PANTHER" id="PTHR15600:SF42">
    <property type="entry name" value="SACSIN"/>
    <property type="match status" value="1"/>
</dbReference>
<sequence>MDTLPMMEDFGQRVDLTRRIREVLVNYPEGTTVLKELIQNADDAGATTVRLCLDRRSHGVRSLLSDRLAGWQGPALLAYNDAVFTEDDFVSISRIGDSKKQGQAWKTGRFGVGFNSVYHLTDLPSFVSGKHVVIFDPQGAYLPNVSAANPGKRLDYVSSSAISLYKDQFLPYCAFGCDMKGPFLGTLFRFPLRNADQAENSKLSRQAYSEDDISSMFLQLYKEAVFSILFLKNILLVEMYMWDHDAQEPHKLYSCSVNSVNSDIVWHRQAILRASKAVRSAVREIDCFLLDFLSESINDGHSKTRIDTFFIVQSMAPASSRISAFAAAAAKEYDFHLLPWASVGACISNGLSEDDVLKQGQAFCFLPLPVRTGLNVQVNGYFEVSSNRRGIWFGADMDRAGKLRSDWNKLLLVDVVAQLLNGSTKRSVVDQFCTLMLQEENGYAQMKHLFMMRYATNIQKRMISPRTVRNFLRECENIYTLNKIHRLVLLEYCLSDLLDADVGEQMTGLPLLPLASEEFGLFSEASKGHLYKASKSSKLINVQYLSDTLKELLENIGCKILDPKYGIDHRDLYLYVYDANGAGVLSAISETISSEGDSSLMISNNFADNEINELREFLFDPKWYIGGTLSDSHLKICKKLPIFRLYGGSPNQSHHFSDLARSQKYLPPVDIPDFLLDREFIHSSSNTEEGILSRYFGIQRMGRAFFYRQKVLNRIENLLPELRDNVMISILRDLPQLCIEDASLRESLKSLKFVTTISGTLKCPQSLYDPRIEELCALLEDSDCFPSDSFQDSGVLDMLQGLGLQTSVSSDTVIRSAHQVELMMHSDPLKAHSRGKALLSYLEANANKWLFIPPNNHKKTMKLSKVAAAFMHRDMPLDSDLEKFWNDLRMICWCPVLVIAPLPTLPWPSASSTVAPPKLVRPLADMWLVSASMRILDGDYSSTALMYGLGWSVPPSGSVIAAQLLELGKNNDLVIDQVFRQELALAMPKIYSLLMALIGSDEMEIVKAVLEGCRWIWVGDGFATVDEVVLKGHLHLAPYIRVIPVDLEVFRDLFVELGIRESLKPIDYASILCRMAIKKDRDPLDVQELRAAILVVQHLAEVQFQDLQVQIYLPDMSARLCPATDLVYNDAPWLLGPEESASEHTFTIPLTTKKNTHKLVHGNISNDIAERLGVCSLRRLLLAESSDSMNLSLSGVAEAFGQHEDLTTRLKHIVEMYADGPGILFELMQNAEDAGASEVVFLLDRTQYGTSSILSPEMADWQGPALYCFNNSVFSPQDLYAISRIGQDSKLENPSAIGRFGLGFNCVYHFTDVPSFVSGENIVMFDPHACHLPGISPSHPGLRIKFVGRRILDQFPDQFAPFLHFGCDLQNPYPGTLFRFPLRNENAASRSQIKKEKYAAEDVLSLFSSFSEVVAEVLLFLRNVNSVSILIKDGSTPEVQLVHRVSRQHIKSKGEPHLLHSMLDFVRGNKKSGMDKEQFLNKLNKTVDKDLPWSCQKIVIKEWKSCGEKLHIWITGECLGGGRAKSKSLVHAKKSHNFIPWACVAAHLISSNTIDVQNPVDGLNMELNQNTTDSLWVPADSTLARKEFEGRAFCFLPLPISTGLPAHVNAYFELSSNRRDIWFGNDMAGGGKVRSDWNTFLIEDAIAPAYGHLLEHIAVEIGPCDLYYSFWPTATQREPWASMIRKLYTFISDNSLQVLYTKARGGQWISTKQAIFPDFAFPRASELAEVLSESGLPLVTVSPPVVERFMEAYPSLHFLTPQLLRSLLIRRRRGFKNKEAMILTLEYCLSDLKGPGTCDCLHGLPLIPLANGSFTVFTKPAEGERIFLAFQNEYYLLKDLLPHLLVECTLPDGVLKSLHDIAQIGETNISFLTCNSLVELLPKLLPTEWQYAKRVSWNPNHLGQPSVEWMALLWSYLKSSCNDLSIFSDWPILPVSDGCLLQLVVNSYVIKDGGWSENMSSLLQKLGCLFLRSDIMVDHSQLKNFVQDASATGILNALHSVACQRQDIEGLFCVASEAEMHELRSFIFQSKWFNDNQMISFHIDTIKLLPIFESYKSRKYVSLTNPVKCLKPDGISEDLLNEEFVRTESERERNIMRSFLGIKEPSRAEFYKDYVLNRMSEIILEPPVLSAILFDVKVLIEEDSSFKSALSQMSFVLAANGVWKHPSKFYDPRIPGFQKLLHKEAFFPSEKFSSTEILETLVSMGLKRNLGFTGLLDCAQSVSMMHHSGDSQAMSYGQRLLLCLDFLGFKIYGGNNEETRSKITNEISNQESGGLVNDDTQFIHYSETDNEKSYLDPDIQHCLDTIVHDIPEDQLWSEMMTIDWCPVYVDPPIQGLPWFTSISCVASPEFVRPSSQMWLVSSKMRILDGECCSDYVQGKLGWMNSPSISVLSTQLIELSRSYCQIKLQSVEEPLISTVLQREIPALYSKLQDSVSSSDFVTLKASLDGVPWVWIGDNFVLPKHLAFDSPVKYHPYLYVVPTELSEFRILLSELGVKLTFDTVDYLHVLQHLQHDLKGEPLSPEQLNFVHRVLEAVVDCFADKQVGDALLSSVLIPDSSGILMCAADLVYNDAPWMEKNSILNKHFTHPIINDDLAKRLGVQSLRCLSLVNEEMTKDLPFLSCGNFYIFDPRGLVLPVPPSKSPSAKMFTLTEHCFGECSDFSLVSLYTWSIGNSYPSLQYSISVDPSIARNPFSDKKWRKFQISKLFSSSHAAIKLNAMDVHVLQGETKVVDKWLIALSMGSGQTRNMALDSFIKEHYPVFSVPWELVSEIQAVGVTVKEIKPKMPNDRTDIAGESSSDMLAYPDAASFNMPRSHDRAGNDALEMMTTFGKALYDLGRGMVEDIGERERFPGDRFATDGWLHILRKTGLRTSLEADVIVECTRKIESLGIESMRSTVDPDGLITEFSDQNEVSTELWSLATSLVDSIFLNFALLYSNTFCNTVSKISFVPAEKGFPSISGKKGGKRVLSSYGDAILLKDWPLAWSSAPILSRKVVPPEYSWGVFHLSSPPAFPLVLKHLQEMDRDVQLEILNEIGSVSVKTIKDKLLRKSLQMAVWMVINSKADYMPSIVLGLSIALPLGPLLSSPDDSEKAILDVLKLGSEKGENNFGHRNNVLIGSELLVQDALLVQFLPLRPFYAGEIVAWRMGKDGEKLKYGRVPEDVRPSSGQALYRFNVETSLGESQLLLSSQVFSFKSMSSREGSSSSSSQESIITKVGTKTMPQISSDNGSSGSQQSSKQPQCGQVSAQELVQAVHDMLSTAGIDMDSEKQTLLQTTLNLQEQLKESQATLLLEQEKADLAAKEADAAKAAWD</sequence>
<protein>
    <recommendedName>
        <fullName evidence="2">Sacsin/Nov domain-containing protein</fullName>
    </recommendedName>
</protein>
<reference evidence="3" key="1">
    <citation type="journal article" date="2023" name="Nat. Commun.">
        <title>Diploid and tetraploid genomes of Acorus and the evolution of monocots.</title>
        <authorList>
            <person name="Ma L."/>
            <person name="Liu K.W."/>
            <person name="Li Z."/>
            <person name="Hsiao Y.Y."/>
            <person name="Qi Y."/>
            <person name="Fu T."/>
            <person name="Tang G.D."/>
            <person name="Zhang D."/>
            <person name="Sun W.H."/>
            <person name="Liu D.K."/>
            <person name="Li Y."/>
            <person name="Chen G.Z."/>
            <person name="Liu X.D."/>
            <person name="Liao X.Y."/>
            <person name="Jiang Y.T."/>
            <person name="Yu X."/>
            <person name="Hao Y."/>
            <person name="Huang J."/>
            <person name="Zhao X.W."/>
            <person name="Ke S."/>
            <person name="Chen Y.Y."/>
            <person name="Wu W.L."/>
            <person name="Hsu J.L."/>
            <person name="Lin Y.F."/>
            <person name="Huang M.D."/>
            <person name="Li C.Y."/>
            <person name="Huang L."/>
            <person name="Wang Z.W."/>
            <person name="Zhao X."/>
            <person name="Zhong W.Y."/>
            <person name="Peng D.H."/>
            <person name="Ahmad S."/>
            <person name="Lan S."/>
            <person name="Zhang J.S."/>
            <person name="Tsai W.C."/>
            <person name="Van de Peer Y."/>
            <person name="Liu Z.J."/>
        </authorList>
    </citation>
    <scope>NUCLEOTIDE SEQUENCE</scope>
    <source>
        <strain evidence="3">CP</strain>
    </source>
</reference>
<dbReference type="InterPro" id="IPR058210">
    <property type="entry name" value="SACS/Nov_dom"/>
</dbReference>
<dbReference type="Pfam" id="PF25794">
    <property type="entry name" value="SACS"/>
    <property type="match status" value="2"/>
</dbReference>
<evidence type="ECO:0000259" key="2">
    <source>
        <dbReference type="Pfam" id="PF25794"/>
    </source>
</evidence>
<reference evidence="3" key="2">
    <citation type="submission" date="2023-06" db="EMBL/GenBank/DDBJ databases">
        <authorList>
            <person name="Ma L."/>
            <person name="Liu K.-W."/>
            <person name="Li Z."/>
            <person name="Hsiao Y.-Y."/>
            <person name="Qi Y."/>
            <person name="Fu T."/>
            <person name="Tang G."/>
            <person name="Zhang D."/>
            <person name="Sun W.-H."/>
            <person name="Liu D.-K."/>
            <person name="Li Y."/>
            <person name="Chen G.-Z."/>
            <person name="Liu X.-D."/>
            <person name="Liao X.-Y."/>
            <person name="Jiang Y.-T."/>
            <person name="Yu X."/>
            <person name="Hao Y."/>
            <person name="Huang J."/>
            <person name="Zhao X.-W."/>
            <person name="Ke S."/>
            <person name="Chen Y.-Y."/>
            <person name="Wu W.-L."/>
            <person name="Hsu J.-L."/>
            <person name="Lin Y.-F."/>
            <person name="Huang M.-D."/>
            <person name="Li C.-Y."/>
            <person name="Huang L."/>
            <person name="Wang Z.-W."/>
            <person name="Zhao X."/>
            <person name="Zhong W.-Y."/>
            <person name="Peng D.-H."/>
            <person name="Ahmad S."/>
            <person name="Lan S."/>
            <person name="Zhang J.-S."/>
            <person name="Tsai W.-C."/>
            <person name="Van De Peer Y."/>
            <person name="Liu Z.-J."/>
        </authorList>
    </citation>
    <scope>NUCLEOTIDE SEQUENCE</scope>
    <source>
        <strain evidence="3">CP</strain>
        <tissue evidence="3">Leaves</tissue>
    </source>
</reference>
<dbReference type="SUPFAM" id="SSF55874">
    <property type="entry name" value="ATPase domain of HSP90 chaperone/DNA topoisomerase II/histidine kinase"/>
    <property type="match status" value="2"/>
</dbReference>
<feature type="domain" description="Sacsin/Nov" evidence="2">
    <location>
        <begin position="1203"/>
        <end position="1436"/>
    </location>
</feature>
<evidence type="ECO:0000313" key="3">
    <source>
        <dbReference type="EMBL" id="KAK1325685.1"/>
    </source>
</evidence>
<dbReference type="NCBIfam" id="NF047352">
    <property type="entry name" value="P_loop_sacsin"/>
    <property type="match status" value="2"/>
</dbReference>
<dbReference type="PANTHER" id="PTHR15600">
    <property type="entry name" value="SACSIN"/>
    <property type="match status" value="1"/>
</dbReference>
<keyword evidence="4" id="KW-1185">Reference proteome</keyword>
<dbReference type="InterPro" id="IPR036890">
    <property type="entry name" value="HATPase_C_sf"/>
</dbReference>
<dbReference type="Proteomes" id="UP001180020">
    <property type="component" value="Unassembled WGS sequence"/>
</dbReference>
<evidence type="ECO:0000256" key="1">
    <source>
        <dbReference type="SAM" id="MobiDB-lite"/>
    </source>
</evidence>
<organism evidence="3 4">
    <name type="scientific">Acorus calamus</name>
    <name type="common">Sweet flag</name>
    <dbReference type="NCBI Taxonomy" id="4465"/>
    <lineage>
        <taxon>Eukaryota</taxon>
        <taxon>Viridiplantae</taxon>
        <taxon>Streptophyta</taxon>
        <taxon>Embryophyta</taxon>
        <taxon>Tracheophyta</taxon>
        <taxon>Spermatophyta</taxon>
        <taxon>Magnoliopsida</taxon>
        <taxon>Liliopsida</taxon>
        <taxon>Acoraceae</taxon>
        <taxon>Acorus</taxon>
    </lineage>
</organism>
<feature type="domain" description="Sacsin/Nov" evidence="2">
    <location>
        <begin position="14"/>
        <end position="253"/>
    </location>
</feature>
<accession>A0AAV9FIB5</accession>
<feature type="region of interest" description="Disordered" evidence="1">
    <location>
        <begin position="3219"/>
        <end position="3245"/>
    </location>
</feature>
<proteinExistence type="predicted"/>
<evidence type="ECO:0000313" key="4">
    <source>
        <dbReference type="Proteomes" id="UP001180020"/>
    </source>
</evidence>
<feature type="compositionally biased region" description="Low complexity" evidence="1">
    <location>
        <begin position="3222"/>
        <end position="3243"/>
    </location>
</feature>
<dbReference type="EMBL" id="JAUJYO010000001">
    <property type="protein sequence ID" value="KAK1325685.1"/>
    <property type="molecule type" value="Genomic_DNA"/>
</dbReference>
<dbReference type="GO" id="GO:0030544">
    <property type="term" value="F:Hsp70 protein binding"/>
    <property type="evidence" value="ECO:0007669"/>
    <property type="project" value="TreeGrafter"/>
</dbReference>